<organism evidence="3 4">
    <name type="scientific">Prorocentrum cordatum</name>
    <dbReference type="NCBI Taxonomy" id="2364126"/>
    <lineage>
        <taxon>Eukaryota</taxon>
        <taxon>Sar</taxon>
        <taxon>Alveolata</taxon>
        <taxon>Dinophyceae</taxon>
        <taxon>Prorocentrales</taxon>
        <taxon>Prorocentraceae</taxon>
        <taxon>Prorocentrum</taxon>
    </lineage>
</organism>
<protein>
    <recommendedName>
        <fullName evidence="2">J domain-containing protein</fullName>
    </recommendedName>
</protein>
<dbReference type="SUPFAM" id="SSF46565">
    <property type="entry name" value="Chaperone J-domain"/>
    <property type="match status" value="1"/>
</dbReference>
<dbReference type="Proteomes" id="UP001189429">
    <property type="component" value="Unassembled WGS sequence"/>
</dbReference>
<evidence type="ECO:0000313" key="4">
    <source>
        <dbReference type="Proteomes" id="UP001189429"/>
    </source>
</evidence>
<dbReference type="InterPro" id="IPR001623">
    <property type="entry name" value="DnaJ_domain"/>
</dbReference>
<feature type="domain" description="J" evidence="2">
    <location>
        <begin position="155"/>
        <end position="220"/>
    </location>
</feature>
<evidence type="ECO:0000313" key="3">
    <source>
        <dbReference type="EMBL" id="CAK0798668.1"/>
    </source>
</evidence>
<gene>
    <name evidence="3" type="ORF">PCOR1329_LOCUS7356</name>
</gene>
<dbReference type="CDD" id="cd06257">
    <property type="entry name" value="DnaJ"/>
    <property type="match status" value="1"/>
</dbReference>
<accession>A0ABN9PZB5</accession>
<evidence type="ECO:0000259" key="2">
    <source>
        <dbReference type="PROSITE" id="PS50076"/>
    </source>
</evidence>
<feature type="region of interest" description="Disordered" evidence="1">
    <location>
        <begin position="371"/>
        <end position="457"/>
    </location>
</feature>
<feature type="compositionally biased region" description="Basic and acidic residues" evidence="1">
    <location>
        <begin position="222"/>
        <end position="233"/>
    </location>
</feature>
<dbReference type="Pfam" id="PF00226">
    <property type="entry name" value="DnaJ"/>
    <property type="match status" value="1"/>
</dbReference>
<dbReference type="PANTHER" id="PTHR45725:SF1">
    <property type="entry name" value="DISHEVELLED ASSOCIATED ACTIVATOR OF MORPHOGENESIS, ISOFORM D"/>
    <property type="match status" value="1"/>
</dbReference>
<comment type="caution">
    <text evidence="3">The sequence shown here is derived from an EMBL/GenBank/DDBJ whole genome shotgun (WGS) entry which is preliminary data.</text>
</comment>
<dbReference type="Gene3D" id="1.10.287.110">
    <property type="entry name" value="DnaJ domain"/>
    <property type="match status" value="1"/>
</dbReference>
<dbReference type="SMART" id="SM00271">
    <property type="entry name" value="DnaJ"/>
    <property type="match status" value="1"/>
</dbReference>
<dbReference type="PANTHER" id="PTHR45725">
    <property type="entry name" value="FORMIN HOMOLOGY 2 FAMILY MEMBER"/>
    <property type="match status" value="1"/>
</dbReference>
<name>A0ABN9PZB5_9DINO</name>
<dbReference type="EMBL" id="CAUYUJ010001994">
    <property type="protein sequence ID" value="CAK0798668.1"/>
    <property type="molecule type" value="Genomic_DNA"/>
</dbReference>
<feature type="compositionally biased region" description="Pro residues" evidence="1">
    <location>
        <begin position="397"/>
        <end position="414"/>
    </location>
</feature>
<keyword evidence="4" id="KW-1185">Reference proteome</keyword>
<dbReference type="PROSITE" id="PS50076">
    <property type="entry name" value="DNAJ_2"/>
    <property type="match status" value="1"/>
</dbReference>
<proteinExistence type="predicted"/>
<reference evidence="3" key="1">
    <citation type="submission" date="2023-10" db="EMBL/GenBank/DDBJ databases">
        <authorList>
            <person name="Chen Y."/>
            <person name="Shah S."/>
            <person name="Dougan E. K."/>
            <person name="Thang M."/>
            <person name="Chan C."/>
        </authorList>
    </citation>
    <scope>NUCLEOTIDE SEQUENCE [LARGE SCALE GENOMIC DNA]</scope>
</reference>
<evidence type="ECO:0000256" key="1">
    <source>
        <dbReference type="SAM" id="MobiDB-lite"/>
    </source>
</evidence>
<feature type="region of interest" description="Disordered" evidence="1">
    <location>
        <begin position="204"/>
        <end position="233"/>
    </location>
</feature>
<dbReference type="InterPro" id="IPR036869">
    <property type="entry name" value="J_dom_sf"/>
</dbReference>
<dbReference type="InterPro" id="IPR051425">
    <property type="entry name" value="Formin_Homology"/>
</dbReference>
<sequence>MAAPAPRPSEALVTLDDGAVAAGPDDEARAAALHTAVCYAEPTLAAGASFFGIGLLVLPLVDQLGAADPRAAEADAFSYRGVGARAPGLFSPEELKGRLGPLDPSQLCRELSQSSAEVAEHARRRGEEATRREVARLRRWRARANQRLALLQRRCALTFLGLPLEARESDISGAYKRKALELHPDKGGDPQEFQQLQQARDWLEEPRVAQRGPEEDDEAEEPPERPPDGAGKLRADLHDSALRLWERHSAAAGEIESRGGGAAPPSGQALDALHAFLGAFTAREVHALRRCDARSLDTVVRKLVRRGAEVLAASAAADAPAAVAAVRAGFVQPLAARCAVPEAAGRCGDLLAALLAVPAGARRLLRSLDAGAAQGSSATAKQKAHEPGSRRRRPAPEVEPPPDQPPAEPPPAAEQPPAEAAEPPPRKSLQRLPPADEVVGCDSDDEPGPPLSQPAPFKCGGYRLHVRADGLRGSLEEVRAELWDADMQVAWLRGLYIFRYAGFKIGDACRIAAARIDPRAATLLDAEGRPKPPLAGLLSPQAHDGGFFYLEDVYLARHLRGRGLGLELVAAALRSLTGPLKRVTLVLCKLAARPGEAPGRGGGGLGALERHWARLGFRRALEGQDLWFVEPAALRPPAAVARAPPGGRAAAAPPAKRPRAAPVAAAAGARPVGAACAGPDIPTI</sequence>